<evidence type="ECO:0000259" key="2">
    <source>
        <dbReference type="Pfam" id="PF16313"/>
    </source>
</evidence>
<evidence type="ECO:0000259" key="3">
    <source>
        <dbReference type="Pfam" id="PF17148"/>
    </source>
</evidence>
<dbReference type="RefSeq" id="WP_126757128.1">
    <property type="nucleotide sequence ID" value="NZ_PIPQ01000002.1"/>
</dbReference>
<dbReference type="SUPFAM" id="SSF55486">
    <property type="entry name" value="Metalloproteases ('zincins'), catalytic domain"/>
    <property type="match status" value="1"/>
</dbReference>
<dbReference type="Pfam" id="PF17148">
    <property type="entry name" value="DUF5117"/>
    <property type="match status" value="1"/>
</dbReference>
<evidence type="ECO:0000313" key="4">
    <source>
        <dbReference type="EMBL" id="RUO42913.1"/>
    </source>
</evidence>
<dbReference type="Pfam" id="PF16313">
    <property type="entry name" value="DUF4953"/>
    <property type="match status" value="1"/>
</dbReference>
<evidence type="ECO:0000256" key="1">
    <source>
        <dbReference type="SAM" id="SignalP"/>
    </source>
</evidence>
<keyword evidence="1" id="KW-0732">Signal</keyword>
<keyword evidence="5" id="KW-1185">Reference proteome</keyword>
<reference evidence="4 5" key="1">
    <citation type="journal article" date="2011" name="Front. Microbiol.">
        <title>Genomic signatures of strain selection and enhancement in Bacillus atrophaeus var. globigii, a historical biowarfare simulant.</title>
        <authorList>
            <person name="Gibbons H.S."/>
            <person name="Broomall S.M."/>
            <person name="McNew L.A."/>
            <person name="Daligault H."/>
            <person name="Chapman C."/>
            <person name="Bruce D."/>
            <person name="Karavis M."/>
            <person name="Krepps M."/>
            <person name="McGregor P.A."/>
            <person name="Hong C."/>
            <person name="Park K.H."/>
            <person name="Akmal A."/>
            <person name="Feldman A."/>
            <person name="Lin J.S."/>
            <person name="Chang W.E."/>
            <person name="Higgs B.W."/>
            <person name="Demirev P."/>
            <person name="Lindquist J."/>
            <person name="Liem A."/>
            <person name="Fochler E."/>
            <person name="Read T.D."/>
            <person name="Tapia R."/>
            <person name="Johnson S."/>
            <person name="Bishop-Lilly K.A."/>
            <person name="Detter C."/>
            <person name="Han C."/>
            <person name="Sozhamannan S."/>
            <person name="Rosenzweig C.N."/>
            <person name="Skowronski E.W."/>
        </authorList>
    </citation>
    <scope>NUCLEOTIDE SEQUENCE [LARGE SCALE GENOMIC DNA]</scope>
    <source>
        <strain evidence="4 5">AIT1</strain>
    </source>
</reference>
<dbReference type="GO" id="GO:0008237">
    <property type="term" value="F:metallopeptidase activity"/>
    <property type="evidence" value="ECO:0007669"/>
    <property type="project" value="InterPro"/>
</dbReference>
<feature type="domain" description="DUF5117" evidence="3">
    <location>
        <begin position="98"/>
        <end position="285"/>
    </location>
</feature>
<dbReference type="InterPro" id="IPR032534">
    <property type="entry name" value="EcxA_zinc-bd"/>
</dbReference>
<dbReference type="AlphaFoldDB" id="A0A432X7S9"/>
<feature type="domain" description="EcxA zinc-binding" evidence="2">
    <location>
        <begin position="447"/>
        <end position="765"/>
    </location>
</feature>
<dbReference type="CDD" id="cd04276">
    <property type="entry name" value="ZnMc_MMP_like_2"/>
    <property type="match status" value="1"/>
</dbReference>
<sequence>MFKKITVSAAVALALGLTAYSSPMLADEPENKEEEVTYASLIEDLQVQEGLFNLYRNEEDGALMMSIEESQLDTPFLYFALSTDGVLEAGHFRGSYRDEKIIEFRRYFDRIDIIQKPIRYQFNEDSALSRAADANMSTSVLASVKIKHEEDGRIVFAADDLFLSESLHKVSPYSRPGSEGFSVGGFKKDQSRIVNDRVYPENIDVVVNYVFNNPNPTVGASPAVADARSTSVTLQHSFIQLPDNDFQPRRDDARVGYFGSQYDDMTSADWAPYNDIINRWHLVKKDPSAAISDPVEPIVFYLENTTPEEWRDVITEGVLGWNKAFEKAGFSNAIEVRIQPDDADWDAGDIRYNVIRWTSSPNPPFGGYGPSLANPLTGQIIAADIMMEYVYMTNRWIEGELYDANGINRHDTGANDAVYCSQGYMMHEGLVAGNAMAGLLGVESIDDNELLRQGMIHVILHEVGHTLGLNHNMKASILWDHEEVHNQALTQGVLTGSVMDYAPVNIAPPGYEQGDYYQWVVGPYDEWAIEYGYSPAAEDADAEEARLEAILSRSHEHGLAFGNDADDMRAPGRHIDPQVMIGDMSSNPVAYARGRFEVVNKTFGTLLDDARQDGDSHQKLTTLASRLFGTYYGQAGVISRQVGGVYVERATVGQGSDKAPFTPVPLAKQKDAMETLANFVFAPNVLEQMEPVLAYMQRQRRGFNHYGNNEDPKFHDMVLMMQGNVLNQLMHPATVKRITDSTRYGNEYPLHAVMTDLTDAIFPSAKTLTTTSQNLQVEYVKRLIHMTGLAEESSYDNVARTAAYAQLERIKAMRAPRRSEFALVAHFDYLKRMIENAMTQ</sequence>
<name>A0A432X7S9_9GAMM</name>
<evidence type="ECO:0008006" key="6">
    <source>
        <dbReference type="Google" id="ProtNLM"/>
    </source>
</evidence>
<proteinExistence type="predicted"/>
<dbReference type="InterPro" id="IPR024079">
    <property type="entry name" value="MetalloPept_cat_dom_sf"/>
</dbReference>
<dbReference type="InterPro" id="IPR033413">
    <property type="entry name" value="DUF5117"/>
</dbReference>
<feature type="signal peptide" evidence="1">
    <location>
        <begin position="1"/>
        <end position="26"/>
    </location>
</feature>
<comment type="caution">
    <text evidence="4">The sequence shown here is derived from an EMBL/GenBank/DDBJ whole genome shotgun (WGS) entry which is preliminary data.</text>
</comment>
<gene>
    <name evidence="4" type="ORF">CWE15_05800</name>
</gene>
<dbReference type="OrthoDB" id="9776599at2"/>
<protein>
    <recommendedName>
        <fullName evidence="6">DUF5117 domain-containing protein</fullName>
    </recommendedName>
</protein>
<feature type="chain" id="PRO_5019551168" description="DUF5117 domain-containing protein" evidence="1">
    <location>
        <begin position="27"/>
        <end position="840"/>
    </location>
</feature>
<dbReference type="EMBL" id="PIPQ01000002">
    <property type="protein sequence ID" value="RUO42913.1"/>
    <property type="molecule type" value="Genomic_DNA"/>
</dbReference>
<organism evidence="4 5">
    <name type="scientific">Aliidiomarina taiwanensis</name>
    <dbReference type="NCBI Taxonomy" id="946228"/>
    <lineage>
        <taxon>Bacteria</taxon>
        <taxon>Pseudomonadati</taxon>
        <taxon>Pseudomonadota</taxon>
        <taxon>Gammaproteobacteria</taxon>
        <taxon>Alteromonadales</taxon>
        <taxon>Idiomarinaceae</taxon>
        <taxon>Aliidiomarina</taxon>
    </lineage>
</organism>
<dbReference type="Gene3D" id="3.40.390.10">
    <property type="entry name" value="Collagenase (Catalytic Domain)"/>
    <property type="match status" value="1"/>
</dbReference>
<evidence type="ECO:0000313" key="5">
    <source>
        <dbReference type="Proteomes" id="UP000286976"/>
    </source>
</evidence>
<accession>A0A432X7S9</accession>
<dbReference type="Proteomes" id="UP000286976">
    <property type="component" value="Unassembled WGS sequence"/>
</dbReference>
<dbReference type="InterPro" id="IPR034032">
    <property type="entry name" value="Zn_MMP-like_bac"/>
</dbReference>
<dbReference type="PANTHER" id="PTHR38478">
    <property type="entry name" value="PEPTIDASE M1A AND M12B"/>
    <property type="match status" value="1"/>
</dbReference>
<dbReference type="PANTHER" id="PTHR38478:SF1">
    <property type="entry name" value="ZINC DEPENDENT METALLOPROTEASE DOMAIN LIPOPROTEIN"/>
    <property type="match status" value="1"/>
</dbReference>